<reference evidence="1" key="1">
    <citation type="journal article" date="2020" name="Stud. Mycol.">
        <title>101 Dothideomycetes genomes: a test case for predicting lifestyles and emergence of pathogens.</title>
        <authorList>
            <person name="Haridas S."/>
            <person name="Albert R."/>
            <person name="Binder M."/>
            <person name="Bloem J."/>
            <person name="Labutti K."/>
            <person name="Salamov A."/>
            <person name="Andreopoulos B."/>
            <person name="Baker S."/>
            <person name="Barry K."/>
            <person name="Bills G."/>
            <person name="Bluhm B."/>
            <person name="Cannon C."/>
            <person name="Castanera R."/>
            <person name="Culley D."/>
            <person name="Daum C."/>
            <person name="Ezra D."/>
            <person name="Gonzalez J."/>
            <person name="Henrissat B."/>
            <person name="Kuo A."/>
            <person name="Liang C."/>
            <person name="Lipzen A."/>
            <person name="Lutzoni F."/>
            <person name="Magnuson J."/>
            <person name="Mondo S."/>
            <person name="Nolan M."/>
            <person name="Ohm R."/>
            <person name="Pangilinan J."/>
            <person name="Park H.-J."/>
            <person name="Ramirez L."/>
            <person name="Alfaro M."/>
            <person name="Sun H."/>
            <person name="Tritt A."/>
            <person name="Yoshinaga Y."/>
            <person name="Zwiers L.-H."/>
            <person name="Turgeon B."/>
            <person name="Goodwin S."/>
            <person name="Spatafora J."/>
            <person name="Crous P."/>
            <person name="Grigoriev I."/>
        </authorList>
    </citation>
    <scope>NUCLEOTIDE SEQUENCE</scope>
    <source>
        <strain evidence="1">CBS 121739</strain>
    </source>
</reference>
<keyword evidence="2" id="KW-1185">Reference proteome</keyword>
<dbReference type="GeneID" id="54489886"/>
<organism evidence="1 2">
    <name type="scientific">Pseudovirgaria hyperparasitica</name>
    <dbReference type="NCBI Taxonomy" id="470096"/>
    <lineage>
        <taxon>Eukaryota</taxon>
        <taxon>Fungi</taxon>
        <taxon>Dikarya</taxon>
        <taxon>Ascomycota</taxon>
        <taxon>Pezizomycotina</taxon>
        <taxon>Dothideomycetes</taxon>
        <taxon>Dothideomycetes incertae sedis</taxon>
        <taxon>Acrospermales</taxon>
        <taxon>Acrospermaceae</taxon>
        <taxon>Pseudovirgaria</taxon>
    </lineage>
</organism>
<evidence type="ECO:0000313" key="2">
    <source>
        <dbReference type="Proteomes" id="UP000799437"/>
    </source>
</evidence>
<protein>
    <recommendedName>
        <fullName evidence="3">Zn(2)-C6 fungal-type domain-containing protein</fullName>
    </recommendedName>
</protein>
<name>A0A6A6VRB2_9PEZI</name>
<dbReference type="AlphaFoldDB" id="A0A6A6VRB2"/>
<sequence length="187" mass="21026">MTDCRQSCRTNRFLARRKRACKSCRARPSCGACNTRGITCEYSWESLGVAPQSGQRFEKEREETSDAISQCPAPIPDIGFVAIPQGSRNTSLLTRPEASNISQTSRQPLNSVEGPLWAKALFQACRQVDTSLKQLNKRLIQVDRRRLSYSDIFSECLQSPLLDPELYKKLEEARNVEAVAITNAEQI</sequence>
<accession>A0A6A6VRB2</accession>
<gene>
    <name evidence="1" type="ORF">EJ05DRAFT_524938</name>
</gene>
<proteinExistence type="predicted"/>
<evidence type="ECO:0008006" key="3">
    <source>
        <dbReference type="Google" id="ProtNLM"/>
    </source>
</evidence>
<evidence type="ECO:0000313" key="1">
    <source>
        <dbReference type="EMBL" id="KAF2752685.1"/>
    </source>
</evidence>
<dbReference type="Proteomes" id="UP000799437">
    <property type="component" value="Unassembled WGS sequence"/>
</dbReference>
<dbReference type="RefSeq" id="XP_033595136.1">
    <property type="nucleotide sequence ID" value="XM_033748832.1"/>
</dbReference>
<dbReference type="EMBL" id="ML996599">
    <property type="protein sequence ID" value="KAF2752685.1"/>
    <property type="molecule type" value="Genomic_DNA"/>
</dbReference>